<accession>A0AB35M197</accession>
<dbReference type="AlphaFoldDB" id="A0AB35M197"/>
<evidence type="ECO:0000313" key="2">
    <source>
        <dbReference type="Proteomes" id="UP001174419"/>
    </source>
</evidence>
<sequence>MTEEDAVTTSLCVDLVHYFAKKKLDLGLYARWAALRFVCLFGSEVCSEPLQELANQIGIQHKKLRKILDELSVLQILKITFPEDRERSRVRHIVFNSELICGEGKIANKYTKAILNSHPGFRFINEILATSHNILVSNKQKNNKLFHEMIANDFMVLICLHYYSDHCGVVTLCGSPEIMWFTGLSKANIYKSITKLKRYGFIRSHTHGTINNTILESSAPIYALNLSHDFFGKSTIYGNFYITKFNEDYILEVQDAYNQFEYIRAYDTNVDREIDLDNSDLMSRFEPYYLNFARGKWKEYGISNLFKKSTKQLVKENNVLSTAYSLKANIFFLQSILEEWASRIFETRVYQIIKNDREPYFQVDYGDLLSKRNLSDFFYQEFLLDEIKPVSLYSERFKELNDSDRSQFYFFLLRILEKIMRVHLYFYGWYKFHQNKNVSSTPAGFQRIGVRVLPRTGDWAHVSCVFELALDPKVERNKFFVMKAEHGKTITPNESNFYEEIQPDLDVLKQFGLLDKSCLAIDNFPSNP</sequence>
<dbReference type="EMBL" id="JACANG010000015">
    <property type="protein sequence ID" value="MDM1719272.1"/>
    <property type="molecule type" value="Genomic_DNA"/>
</dbReference>
<reference evidence="1" key="2">
    <citation type="journal article" date="2022" name="Sci. Total Environ.">
        <title>Prevalence, transmission, and molecular epidemiology of tet(X)-positive bacteria among humans, animals, and environmental niches in China: An epidemiological, and genomic-based study.</title>
        <authorList>
            <person name="Dong N."/>
            <person name="Zeng Y."/>
            <person name="Cai C."/>
            <person name="Sun C."/>
            <person name="Lu J."/>
            <person name="Liu C."/>
            <person name="Zhou H."/>
            <person name="Sun Q."/>
            <person name="Shu L."/>
            <person name="Wang H."/>
            <person name="Wang Y."/>
            <person name="Wang S."/>
            <person name="Wu C."/>
            <person name="Chan E.W."/>
            <person name="Chen G."/>
            <person name="Shen Z."/>
            <person name="Chen S."/>
            <person name="Zhang R."/>
        </authorList>
    </citation>
    <scope>NUCLEOTIDE SEQUENCE</scope>
    <source>
        <strain evidence="1">DF49-4</strain>
    </source>
</reference>
<evidence type="ECO:0000313" key="1">
    <source>
        <dbReference type="EMBL" id="MDM1719272.1"/>
    </source>
</evidence>
<comment type="caution">
    <text evidence="1">The sequence shown here is derived from an EMBL/GenBank/DDBJ whole genome shotgun (WGS) entry which is preliminary data.</text>
</comment>
<protein>
    <recommendedName>
        <fullName evidence="3">MarR family transcriptional regulator</fullName>
    </recommendedName>
</protein>
<dbReference type="RefSeq" id="WP_286381266.1">
    <property type="nucleotide sequence ID" value="NZ_JACANG010000015.1"/>
</dbReference>
<proteinExistence type="predicted"/>
<dbReference type="Proteomes" id="UP001174419">
    <property type="component" value="Unassembled WGS sequence"/>
</dbReference>
<name>A0AB35M197_9GAMM</name>
<gene>
    <name evidence="1" type="ORF">HX110_08995</name>
</gene>
<evidence type="ECO:0008006" key="3">
    <source>
        <dbReference type="Google" id="ProtNLM"/>
    </source>
</evidence>
<reference evidence="1" key="1">
    <citation type="submission" date="2020-06" db="EMBL/GenBank/DDBJ databases">
        <authorList>
            <person name="Dong N."/>
        </authorList>
    </citation>
    <scope>NUCLEOTIDE SEQUENCE</scope>
    <source>
        <strain evidence="1">DF49-4</strain>
    </source>
</reference>
<organism evidence="1 2">
    <name type="scientific">Acinetobacter towneri</name>
    <dbReference type="NCBI Taxonomy" id="202956"/>
    <lineage>
        <taxon>Bacteria</taxon>
        <taxon>Pseudomonadati</taxon>
        <taxon>Pseudomonadota</taxon>
        <taxon>Gammaproteobacteria</taxon>
        <taxon>Moraxellales</taxon>
        <taxon>Moraxellaceae</taxon>
        <taxon>Acinetobacter</taxon>
    </lineage>
</organism>